<evidence type="ECO:0000313" key="3">
    <source>
        <dbReference type="EMBL" id="GBG76771.1"/>
    </source>
</evidence>
<proteinExistence type="predicted"/>
<feature type="coiled-coil region" evidence="1">
    <location>
        <begin position="149"/>
        <end position="183"/>
    </location>
</feature>
<evidence type="ECO:0000256" key="2">
    <source>
        <dbReference type="SAM" id="MobiDB-lite"/>
    </source>
</evidence>
<accession>A0A388L394</accession>
<feature type="coiled-coil region" evidence="1">
    <location>
        <begin position="223"/>
        <end position="285"/>
    </location>
</feature>
<keyword evidence="4" id="KW-1185">Reference proteome</keyword>
<dbReference type="Proteomes" id="UP000265515">
    <property type="component" value="Unassembled WGS sequence"/>
</dbReference>
<name>A0A388L394_CHABU</name>
<keyword evidence="1" id="KW-0175">Coiled coil</keyword>
<feature type="compositionally biased region" description="Gly residues" evidence="2">
    <location>
        <begin position="75"/>
        <end position="86"/>
    </location>
</feature>
<dbReference type="EMBL" id="BFEA01000253">
    <property type="protein sequence ID" value="GBG76771.1"/>
    <property type="molecule type" value="Genomic_DNA"/>
</dbReference>
<reference evidence="3 4" key="1">
    <citation type="journal article" date="2018" name="Cell">
        <title>The Chara Genome: Secondary Complexity and Implications for Plant Terrestrialization.</title>
        <authorList>
            <person name="Nishiyama T."/>
            <person name="Sakayama H."/>
            <person name="Vries J.D."/>
            <person name="Buschmann H."/>
            <person name="Saint-Marcoux D."/>
            <person name="Ullrich K.K."/>
            <person name="Haas F.B."/>
            <person name="Vanderstraeten L."/>
            <person name="Becker D."/>
            <person name="Lang D."/>
            <person name="Vosolsobe S."/>
            <person name="Rombauts S."/>
            <person name="Wilhelmsson P.K.I."/>
            <person name="Janitza P."/>
            <person name="Kern R."/>
            <person name="Heyl A."/>
            <person name="Rumpler F."/>
            <person name="Villalobos L.I.A.C."/>
            <person name="Clay J.M."/>
            <person name="Skokan R."/>
            <person name="Toyoda A."/>
            <person name="Suzuki Y."/>
            <person name="Kagoshima H."/>
            <person name="Schijlen E."/>
            <person name="Tajeshwar N."/>
            <person name="Catarino B."/>
            <person name="Hetherington A.J."/>
            <person name="Saltykova A."/>
            <person name="Bonnot C."/>
            <person name="Breuninger H."/>
            <person name="Symeonidi A."/>
            <person name="Radhakrishnan G.V."/>
            <person name="Van Nieuwerburgh F."/>
            <person name="Deforce D."/>
            <person name="Chang C."/>
            <person name="Karol K.G."/>
            <person name="Hedrich R."/>
            <person name="Ulvskov P."/>
            <person name="Glockner G."/>
            <person name="Delwiche C.F."/>
            <person name="Petrasek J."/>
            <person name="Van de Peer Y."/>
            <person name="Friml J."/>
            <person name="Beilby M."/>
            <person name="Dolan L."/>
            <person name="Kohara Y."/>
            <person name="Sugano S."/>
            <person name="Fujiyama A."/>
            <person name="Delaux P.-M."/>
            <person name="Quint M."/>
            <person name="TheiBen G."/>
            <person name="Hagemann M."/>
            <person name="Harholt J."/>
            <person name="Dunand C."/>
            <person name="Zachgo S."/>
            <person name="Langdale J."/>
            <person name="Maumus F."/>
            <person name="Straeten D.V.D."/>
            <person name="Gould S.B."/>
            <person name="Rensing S.A."/>
        </authorList>
    </citation>
    <scope>NUCLEOTIDE SEQUENCE [LARGE SCALE GENOMIC DNA]</scope>
    <source>
        <strain evidence="3 4">S276</strain>
    </source>
</reference>
<protein>
    <submittedName>
        <fullName evidence="3">Uncharacterized protein</fullName>
    </submittedName>
</protein>
<feature type="region of interest" description="Disordered" evidence="2">
    <location>
        <begin position="1"/>
        <end position="87"/>
    </location>
</feature>
<feature type="compositionally biased region" description="Basic and acidic residues" evidence="2">
    <location>
        <begin position="17"/>
        <end position="27"/>
    </location>
</feature>
<comment type="caution">
    <text evidence="3">The sequence shown here is derived from an EMBL/GenBank/DDBJ whole genome shotgun (WGS) entry which is preliminary data.</text>
</comment>
<feature type="compositionally biased region" description="Acidic residues" evidence="2">
    <location>
        <begin position="61"/>
        <end position="73"/>
    </location>
</feature>
<feature type="region of interest" description="Disordered" evidence="2">
    <location>
        <begin position="374"/>
        <end position="410"/>
    </location>
</feature>
<dbReference type="AlphaFoldDB" id="A0A388L394"/>
<feature type="compositionally biased region" description="Gly residues" evidence="2">
    <location>
        <begin position="29"/>
        <end position="42"/>
    </location>
</feature>
<dbReference type="Gramene" id="GBG76771">
    <property type="protein sequence ID" value="GBG76771"/>
    <property type="gene ID" value="CBR_g22987"/>
</dbReference>
<organism evidence="3 4">
    <name type="scientific">Chara braunii</name>
    <name type="common">Braun's stonewort</name>
    <dbReference type="NCBI Taxonomy" id="69332"/>
    <lineage>
        <taxon>Eukaryota</taxon>
        <taxon>Viridiplantae</taxon>
        <taxon>Streptophyta</taxon>
        <taxon>Charophyceae</taxon>
        <taxon>Charales</taxon>
        <taxon>Characeae</taxon>
        <taxon>Chara</taxon>
    </lineage>
</organism>
<feature type="compositionally biased region" description="Gly residues" evidence="2">
    <location>
        <begin position="1"/>
        <end position="16"/>
    </location>
</feature>
<evidence type="ECO:0000313" key="4">
    <source>
        <dbReference type="Proteomes" id="UP000265515"/>
    </source>
</evidence>
<sequence>MEVGMAKGGNKVGMSGGRDREGRKSGWGERVGGSGGGGGSRDVGGSLDSGRKTDDTGIGEGEVEVGMEREEEVGMGSGVGESGWGGELSTKLDAVVGAVDKNNEVSKLKEEIERLKRAQCVAGPSTSVSKASTEGETVEKLKQQHMEIQSATKRRFAALEEEIAKLRRLREEVVADVEAWKNEALRPGNKRGSLVIGATPATHAKTRPRTTPVHVTSTQKKVNENLKGVVDRHEMEVNLLKEMRLMELNGARVAEQELERAQEKQKEDELELERLRAEMSRLEMEKKFRCGGTNLKTKLDEVAGCSARKTDKGKKPAGLVLSKRDRILRDEWKNLRNLTKKEVIVICEKEGIKYSKLEITKEEIANMRTERLMEQEQDENGEARAVTIHEVNEDGGEDSGKIEGSESAAF</sequence>
<evidence type="ECO:0000256" key="1">
    <source>
        <dbReference type="SAM" id="Coils"/>
    </source>
</evidence>
<gene>
    <name evidence="3" type="ORF">CBR_g22987</name>
</gene>